<dbReference type="InterPro" id="IPR030923">
    <property type="entry name" value="LptG"/>
</dbReference>
<gene>
    <name evidence="7" type="ORF">SAMN05216452_3806</name>
</gene>
<dbReference type="GO" id="GO:0015920">
    <property type="term" value="P:lipopolysaccharide transport"/>
    <property type="evidence" value="ECO:0007669"/>
    <property type="project" value="TreeGrafter"/>
</dbReference>
<feature type="transmembrane region" description="Helical" evidence="6">
    <location>
        <begin position="102"/>
        <end position="121"/>
    </location>
</feature>
<keyword evidence="2" id="KW-1003">Cell membrane</keyword>
<proteinExistence type="predicted"/>
<feature type="transmembrane region" description="Helical" evidence="6">
    <location>
        <begin position="274"/>
        <end position="294"/>
    </location>
</feature>
<protein>
    <submittedName>
        <fullName evidence="7">Lipopolysaccharide export system permease protein</fullName>
    </submittedName>
</protein>
<sequence length="361" mass="38842">MIGLTLGGYFFRRYASIAAWNFFGIGLLIFIVTFAEVSSRSAGLPGYTAQWAFSLAALQTPIILLQAIPFIGLIAAMATLISLNRKYELVVARAAGVSAWQFLTPIAFGSFLFGVLAVAALNPLAANGFAQAQSVEAEVRGAKSSTNSEAEQWIKQRSGDEETIIGSSAVLNGGQVLVRPTFFRIDAEGRIFERLDAERAFLRDGYWDLQTVARRRGTAAAEKIESIQIETNLQPEFVGEQLARPEATSIYALPGKIEVARSFGLKANAFATHFHSLVVLPLLLVAMTLIAATVSMRFTRMGQSATVILGGILAGFLLYVVSVLVKAFGSAGVVPPVVAAWTPVVVAMFYGVTFLLYKEDG</sequence>
<evidence type="ECO:0000256" key="2">
    <source>
        <dbReference type="ARBA" id="ARBA00022475"/>
    </source>
</evidence>
<dbReference type="PANTHER" id="PTHR33529:SF2">
    <property type="entry name" value="LIPOPOLYSACCHARIDE EXPORT SYSTEM PERMEASE PROTEIN LPTG"/>
    <property type="match status" value="1"/>
</dbReference>
<name>A0A1H4NJ90_9HYPH</name>
<dbReference type="Pfam" id="PF03739">
    <property type="entry name" value="LptF_LptG"/>
    <property type="match status" value="1"/>
</dbReference>
<dbReference type="GO" id="GO:0055085">
    <property type="term" value="P:transmembrane transport"/>
    <property type="evidence" value="ECO:0007669"/>
    <property type="project" value="InterPro"/>
</dbReference>
<feature type="transmembrane region" description="Helical" evidence="6">
    <location>
        <begin position="14"/>
        <end position="35"/>
    </location>
</feature>
<keyword evidence="4 6" id="KW-1133">Transmembrane helix</keyword>
<dbReference type="PANTHER" id="PTHR33529">
    <property type="entry name" value="SLR0882 PROTEIN-RELATED"/>
    <property type="match status" value="1"/>
</dbReference>
<dbReference type="InterPro" id="IPR005495">
    <property type="entry name" value="LptG/LptF_permease"/>
</dbReference>
<dbReference type="Proteomes" id="UP000199064">
    <property type="component" value="Unassembled WGS sequence"/>
</dbReference>
<dbReference type="AlphaFoldDB" id="A0A1H4NJ90"/>
<dbReference type="EMBL" id="FNSL01000001">
    <property type="protein sequence ID" value="SEB95287.1"/>
    <property type="molecule type" value="Genomic_DNA"/>
</dbReference>
<dbReference type="RefSeq" id="WP_090329807.1">
    <property type="nucleotide sequence ID" value="NZ_FNSL01000001.1"/>
</dbReference>
<keyword evidence="5 6" id="KW-0472">Membrane</keyword>
<dbReference type="GO" id="GO:0043190">
    <property type="term" value="C:ATP-binding cassette (ABC) transporter complex"/>
    <property type="evidence" value="ECO:0007669"/>
    <property type="project" value="InterPro"/>
</dbReference>
<evidence type="ECO:0000256" key="4">
    <source>
        <dbReference type="ARBA" id="ARBA00022989"/>
    </source>
</evidence>
<organism evidence="7 8">
    <name type="scientific">Nitratireductor aquibiodomus</name>
    <dbReference type="NCBI Taxonomy" id="204799"/>
    <lineage>
        <taxon>Bacteria</taxon>
        <taxon>Pseudomonadati</taxon>
        <taxon>Pseudomonadota</taxon>
        <taxon>Alphaproteobacteria</taxon>
        <taxon>Hyphomicrobiales</taxon>
        <taxon>Phyllobacteriaceae</taxon>
        <taxon>Nitratireductor</taxon>
    </lineage>
</organism>
<dbReference type="NCBIfam" id="TIGR04408">
    <property type="entry name" value="LptG_lptG"/>
    <property type="match status" value="1"/>
</dbReference>
<evidence type="ECO:0000256" key="5">
    <source>
        <dbReference type="ARBA" id="ARBA00023136"/>
    </source>
</evidence>
<reference evidence="8" key="1">
    <citation type="submission" date="2016-10" db="EMBL/GenBank/DDBJ databases">
        <authorList>
            <person name="Varghese N."/>
            <person name="Submissions S."/>
        </authorList>
    </citation>
    <scope>NUCLEOTIDE SEQUENCE [LARGE SCALE GENOMIC DNA]</scope>
    <source>
        <strain evidence="8">ES.061</strain>
    </source>
</reference>
<evidence type="ECO:0000256" key="3">
    <source>
        <dbReference type="ARBA" id="ARBA00022692"/>
    </source>
</evidence>
<evidence type="ECO:0000313" key="7">
    <source>
        <dbReference type="EMBL" id="SEB95287.1"/>
    </source>
</evidence>
<feature type="transmembrane region" description="Helical" evidence="6">
    <location>
        <begin position="55"/>
        <end position="81"/>
    </location>
</feature>
<comment type="subcellular location">
    <subcellularLocation>
        <location evidence="1">Cell membrane</location>
        <topology evidence="1">Multi-pass membrane protein</topology>
    </subcellularLocation>
</comment>
<evidence type="ECO:0000313" key="8">
    <source>
        <dbReference type="Proteomes" id="UP000199064"/>
    </source>
</evidence>
<evidence type="ECO:0000256" key="1">
    <source>
        <dbReference type="ARBA" id="ARBA00004651"/>
    </source>
</evidence>
<feature type="transmembrane region" description="Helical" evidence="6">
    <location>
        <begin position="306"/>
        <end position="325"/>
    </location>
</feature>
<feature type="transmembrane region" description="Helical" evidence="6">
    <location>
        <begin position="337"/>
        <end position="357"/>
    </location>
</feature>
<keyword evidence="3 6" id="KW-0812">Transmembrane</keyword>
<accession>A0A1H4NJ90</accession>
<keyword evidence="8" id="KW-1185">Reference proteome</keyword>
<evidence type="ECO:0000256" key="6">
    <source>
        <dbReference type="SAM" id="Phobius"/>
    </source>
</evidence>